<gene>
    <name evidence="4" type="ORF">FA09DRAFT_298852</name>
</gene>
<feature type="region of interest" description="Disordered" evidence="2">
    <location>
        <begin position="148"/>
        <end position="289"/>
    </location>
</feature>
<feature type="compositionally biased region" description="Basic and acidic residues" evidence="2">
    <location>
        <begin position="256"/>
        <end position="284"/>
    </location>
</feature>
<dbReference type="InterPro" id="IPR000504">
    <property type="entry name" value="RRM_dom"/>
</dbReference>
<sequence length="581" mass="63991">MPPQANPSVPGINPGWAARAEAINRAGTEIATTLFVGGISPGVGDVWLRRVLEACGPLSSLKRVNKAFGFATFVDADGVLRALEHLNGKELPSMGDQSGEAPKALSLKADAKTAKFLEQYEQGRTVDGDADNLSTTTIASLLTQMKDPNAAAGSDGSEVRSSIPSHLKDLPPEELPEEHRTSVLSEIDKFRQASAAREEEKKRRDRVLEQERRMQQGGGWGPQQGGPQGPMDGPSRPAGDGRQSYNKPLDFVAQKEITDPVERDTEEEKERLRRAEEAKRKQAENQEQDYIYAERRRFARWEKEAERERIATEDRVQRASALLARSDAWDDAREKERELFYAERARWRSYRSGARHREEEADAADREAEKAEAEAAAAAAQRAAEQAVADSAAHADAQRAAGVLLPADGSHAPLKLKVAPKPAAGEEQPAAAAVIPKAVLGEAEEEDLGRRRLRKIELGDGLSDEKREETIKQHAPHVERELPRDREGLFAASPAWDWIDEAAIARSYRPLADRMISDSVGESVPELTEAFLEALRKRSQVPALVDVLEPVLAEEALPFVERYWRRLLVDTLSLAASATSS</sequence>
<keyword evidence="5" id="KW-1185">Reference proteome</keyword>
<dbReference type="GeneID" id="37267806"/>
<proteinExistence type="predicted"/>
<dbReference type="InterPro" id="IPR034268">
    <property type="entry name" value="RBM25_RRM"/>
</dbReference>
<dbReference type="AlphaFoldDB" id="A0A316Z5N1"/>
<evidence type="ECO:0000313" key="4">
    <source>
        <dbReference type="EMBL" id="PWN97090.1"/>
    </source>
</evidence>
<dbReference type="InterPro" id="IPR012677">
    <property type="entry name" value="Nucleotide-bd_a/b_plait_sf"/>
</dbReference>
<dbReference type="PANTHER" id="PTHR18806">
    <property type="entry name" value="RBM25 PROTEIN"/>
    <property type="match status" value="1"/>
</dbReference>
<keyword evidence="1" id="KW-0694">RNA-binding</keyword>
<dbReference type="STRING" id="58919.A0A316Z5N1"/>
<evidence type="ECO:0000256" key="2">
    <source>
        <dbReference type="SAM" id="MobiDB-lite"/>
    </source>
</evidence>
<dbReference type="CDD" id="cd12446">
    <property type="entry name" value="RRM_RBM25"/>
    <property type="match status" value="1"/>
</dbReference>
<feature type="compositionally biased region" description="Basic and acidic residues" evidence="2">
    <location>
        <begin position="355"/>
        <end position="373"/>
    </location>
</feature>
<feature type="domain" description="RRM" evidence="3">
    <location>
        <begin position="32"/>
        <end position="112"/>
    </location>
</feature>
<dbReference type="RefSeq" id="XP_025597369.1">
    <property type="nucleotide sequence ID" value="XM_025740260.1"/>
</dbReference>
<accession>A0A316Z5N1</accession>
<evidence type="ECO:0000256" key="1">
    <source>
        <dbReference type="PROSITE-ProRule" id="PRU00176"/>
    </source>
</evidence>
<name>A0A316Z5N1_9BASI</name>
<protein>
    <recommendedName>
        <fullName evidence="3">RRM domain-containing protein</fullName>
    </recommendedName>
</protein>
<evidence type="ECO:0000259" key="3">
    <source>
        <dbReference type="PROSITE" id="PS50102"/>
    </source>
</evidence>
<dbReference type="PANTHER" id="PTHR18806:SF4">
    <property type="entry name" value="RNA-BINDING PROTEIN 25"/>
    <property type="match status" value="1"/>
</dbReference>
<evidence type="ECO:0000313" key="5">
    <source>
        <dbReference type="Proteomes" id="UP000245946"/>
    </source>
</evidence>
<dbReference type="OrthoDB" id="6275295at2759"/>
<dbReference type="InterPro" id="IPR052768">
    <property type="entry name" value="RBM25"/>
</dbReference>
<feature type="compositionally biased region" description="Gly residues" evidence="2">
    <location>
        <begin position="216"/>
        <end position="228"/>
    </location>
</feature>
<dbReference type="PROSITE" id="PS50102">
    <property type="entry name" value="RRM"/>
    <property type="match status" value="1"/>
</dbReference>
<dbReference type="EMBL" id="KZ819296">
    <property type="protein sequence ID" value="PWN97090.1"/>
    <property type="molecule type" value="Genomic_DNA"/>
</dbReference>
<dbReference type="Pfam" id="PF00076">
    <property type="entry name" value="RRM_1"/>
    <property type="match status" value="1"/>
</dbReference>
<organism evidence="4 5">
    <name type="scientific">Tilletiopsis washingtonensis</name>
    <dbReference type="NCBI Taxonomy" id="58919"/>
    <lineage>
        <taxon>Eukaryota</taxon>
        <taxon>Fungi</taxon>
        <taxon>Dikarya</taxon>
        <taxon>Basidiomycota</taxon>
        <taxon>Ustilaginomycotina</taxon>
        <taxon>Exobasidiomycetes</taxon>
        <taxon>Entylomatales</taxon>
        <taxon>Entylomatales incertae sedis</taxon>
        <taxon>Tilletiopsis</taxon>
    </lineage>
</organism>
<dbReference type="GO" id="GO:0005681">
    <property type="term" value="C:spliceosomal complex"/>
    <property type="evidence" value="ECO:0007669"/>
    <property type="project" value="TreeGrafter"/>
</dbReference>
<reference evidence="4 5" key="1">
    <citation type="journal article" date="2018" name="Mol. Biol. Evol.">
        <title>Broad Genomic Sampling Reveals a Smut Pathogenic Ancestry of the Fungal Clade Ustilaginomycotina.</title>
        <authorList>
            <person name="Kijpornyongpan T."/>
            <person name="Mondo S.J."/>
            <person name="Barry K."/>
            <person name="Sandor L."/>
            <person name="Lee J."/>
            <person name="Lipzen A."/>
            <person name="Pangilinan J."/>
            <person name="LaButti K."/>
            <person name="Hainaut M."/>
            <person name="Henrissat B."/>
            <person name="Grigoriev I.V."/>
            <person name="Spatafora J.W."/>
            <person name="Aime M.C."/>
        </authorList>
    </citation>
    <scope>NUCLEOTIDE SEQUENCE [LARGE SCALE GENOMIC DNA]</scope>
    <source>
        <strain evidence="4 5">MCA 4186</strain>
    </source>
</reference>
<feature type="compositionally biased region" description="Basic and acidic residues" evidence="2">
    <location>
        <begin position="166"/>
        <end position="214"/>
    </location>
</feature>
<dbReference type="Proteomes" id="UP000245946">
    <property type="component" value="Unassembled WGS sequence"/>
</dbReference>
<dbReference type="Gene3D" id="3.30.70.330">
    <property type="match status" value="1"/>
</dbReference>
<dbReference type="SUPFAM" id="SSF54928">
    <property type="entry name" value="RNA-binding domain, RBD"/>
    <property type="match status" value="1"/>
</dbReference>
<dbReference type="GO" id="GO:0003729">
    <property type="term" value="F:mRNA binding"/>
    <property type="evidence" value="ECO:0007669"/>
    <property type="project" value="TreeGrafter"/>
</dbReference>
<dbReference type="InterPro" id="IPR035979">
    <property type="entry name" value="RBD_domain_sf"/>
</dbReference>
<feature type="region of interest" description="Disordered" evidence="2">
    <location>
        <begin position="351"/>
        <end position="383"/>
    </location>
</feature>
<feature type="compositionally biased region" description="Low complexity" evidence="2">
    <location>
        <begin position="374"/>
        <end position="383"/>
    </location>
</feature>
<dbReference type="SMART" id="SM00360">
    <property type="entry name" value="RRM"/>
    <property type="match status" value="1"/>
</dbReference>
<dbReference type="Gene3D" id="1.20.1390.10">
    <property type="entry name" value="PWI domain"/>
    <property type="match status" value="1"/>
</dbReference>